<dbReference type="InterPro" id="IPR032698">
    <property type="entry name" value="SirB1_N"/>
</dbReference>
<dbReference type="Pfam" id="PF12937">
    <property type="entry name" value="F-box-like"/>
    <property type="match status" value="1"/>
</dbReference>
<name>A0AAV9JU00_9PEZI</name>
<accession>A0AAV9JU00</accession>
<feature type="domain" description="F-box" evidence="2">
    <location>
        <begin position="3"/>
        <end position="49"/>
    </location>
</feature>
<dbReference type="PANTHER" id="PTHR31350">
    <property type="entry name" value="SI:DKEY-261L7.2"/>
    <property type="match status" value="1"/>
</dbReference>
<evidence type="ECO:0000313" key="3">
    <source>
        <dbReference type="EMBL" id="KAK4549025.1"/>
    </source>
</evidence>
<proteinExistence type="predicted"/>
<dbReference type="EMBL" id="JAVFHQ010000005">
    <property type="protein sequence ID" value="KAK4549025.1"/>
    <property type="molecule type" value="Genomic_DNA"/>
</dbReference>
<evidence type="ECO:0000256" key="1">
    <source>
        <dbReference type="SAM" id="MobiDB-lite"/>
    </source>
</evidence>
<dbReference type="NCBIfam" id="TIGR02097">
    <property type="entry name" value="yccV"/>
    <property type="match status" value="1"/>
</dbReference>
<reference evidence="3 4" key="1">
    <citation type="submission" date="2021-11" db="EMBL/GenBank/DDBJ databases">
        <title>Black yeast isolated from Biological Soil Crust.</title>
        <authorList>
            <person name="Kurbessoian T."/>
        </authorList>
    </citation>
    <scope>NUCLEOTIDE SEQUENCE [LARGE SCALE GENOMIC DNA]</scope>
    <source>
        <strain evidence="3 4">CCFEE 5522</strain>
    </source>
</reference>
<keyword evidence="4" id="KW-1185">Reference proteome</keyword>
<dbReference type="Pfam" id="PF13369">
    <property type="entry name" value="Transglut_core2"/>
    <property type="match status" value="1"/>
</dbReference>
<dbReference type="InterPro" id="IPR011722">
    <property type="entry name" value="Hemimethylated_DNA-bd_dom"/>
</dbReference>
<comment type="caution">
    <text evidence="3">The sequence shown here is derived from an EMBL/GenBank/DDBJ whole genome shotgun (WGS) entry which is preliminary data.</text>
</comment>
<evidence type="ECO:0000259" key="2">
    <source>
        <dbReference type="PROSITE" id="PS50181"/>
    </source>
</evidence>
<protein>
    <recommendedName>
        <fullName evidence="2">F-box domain-containing protein</fullName>
    </recommendedName>
</protein>
<dbReference type="InterPro" id="IPR036047">
    <property type="entry name" value="F-box-like_dom_sf"/>
</dbReference>
<dbReference type="PROSITE" id="PS50181">
    <property type="entry name" value="FBOX"/>
    <property type="match status" value="1"/>
</dbReference>
<feature type="compositionally biased region" description="Basic and acidic residues" evidence="1">
    <location>
        <begin position="379"/>
        <end position="395"/>
    </location>
</feature>
<organism evidence="3 4">
    <name type="scientific">Oleoguttula mirabilis</name>
    <dbReference type="NCBI Taxonomy" id="1507867"/>
    <lineage>
        <taxon>Eukaryota</taxon>
        <taxon>Fungi</taxon>
        <taxon>Dikarya</taxon>
        <taxon>Ascomycota</taxon>
        <taxon>Pezizomycotina</taxon>
        <taxon>Dothideomycetes</taxon>
        <taxon>Dothideomycetidae</taxon>
        <taxon>Mycosphaerellales</taxon>
        <taxon>Teratosphaeriaceae</taxon>
        <taxon>Oleoguttula</taxon>
    </lineage>
</organism>
<dbReference type="PANTHER" id="PTHR31350:SF27">
    <property type="entry name" value="HEMIMETHYLATED DNA-BINDING DOMAIN-CONTAINING PROTEIN"/>
    <property type="match status" value="1"/>
</dbReference>
<dbReference type="Gene3D" id="1.20.1280.50">
    <property type="match status" value="1"/>
</dbReference>
<dbReference type="InterPro" id="IPR001810">
    <property type="entry name" value="F-box_dom"/>
</dbReference>
<dbReference type="SUPFAM" id="SSF81383">
    <property type="entry name" value="F-box domain"/>
    <property type="match status" value="1"/>
</dbReference>
<dbReference type="Gene3D" id="2.30.30.390">
    <property type="entry name" value="Hemimethylated DNA-binding domain"/>
    <property type="match status" value="1"/>
</dbReference>
<evidence type="ECO:0000313" key="4">
    <source>
        <dbReference type="Proteomes" id="UP001324427"/>
    </source>
</evidence>
<dbReference type="GO" id="GO:0003677">
    <property type="term" value="F:DNA binding"/>
    <property type="evidence" value="ECO:0007669"/>
    <property type="project" value="InterPro"/>
</dbReference>
<dbReference type="InterPro" id="IPR036623">
    <property type="entry name" value="Hemimethylated_DNA-bd_sf"/>
</dbReference>
<feature type="region of interest" description="Disordered" evidence="1">
    <location>
        <begin position="373"/>
        <end position="396"/>
    </location>
</feature>
<sequence>MDDSPFATLPDELLEAIVFHLPPAATIAFSATCKRSNKITYEPLVWRRHCVQEWRYWESRHELKEKLRLPPVQTKWRHLFNERRRIDKEALELFDALLLVQQARVDRMEKVAAVGYDAKDLMLRQRDETRDEAEDLLARRYHANAILGQIHRTTALDKWGRLQRRQMVRLEEVLGAYDLFVLSGGRGDLSDIDRELDRLAECIRARDPDFDGLSIRKKAVQIAKYLRSENLVGNHSEEDYHALRNNFISIALFEAPHTSLPLQSVAIYCAVARRLGVNAKPSNYPHHVHAVIEAPPDTSLDGHVRGPTHPPRDIQPEDATDVMHMDPWRSNTEVPRDHLTTRLSQMGAPVAQHAHHLGATTNLEVALRTGRNIMNSVQESRDRQRGGTTTRRSDSPDVESAWYAMLWSMLVLGDATQPSTLHRRRQVLPYLIEHYQAHFPEDLGLIETLVAPMFENEREHHVLMHLITTARAGDANARAPSYRPKREELRKWMIPGEPGVSFKIGSHFRHKRYGYQGVIVGWDTKCGAEARWMEQMRVDELPRGREQPFYNVVADDKSIRYVAEENITAVREKPGEGLMGLAGRYFKRWDEGEGRFVSNMRDEYPDD</sequence>
<dbReference type="SMART" id="SM00992">
    <property type="entry name" value="YccV-like"/>
    <property type="match status" value="1"/>
</dbReference>
<dbReference type="Proteomes" id="UP001324427">
    <property type="component" value="Unassembled WGS sequence"/>
</dbReference>
<dbReference type="SUPFAM" id="SSF141255">
    <property type="entry name" value="YccV-like"/>
    <property type="match status" value="1"/>
</dbReference>
<gene>
    <name evidence="3" type="ORF">LTR36_007481</name>
</gene>
<dbReference type="AlphaFoldDB" id="A0AAV9JU00"/>
<dbReference type="Pfam" id="PF08755">
    <property type="entry name" value="YccV-like"/>
    <property type="match status" value="1"/>
</dbReference>